<feature type="region of interest" description="Disordered" evidence="1">
    <location>
        <begin position="1"/>
        <end position="31"/>
    </location>
</feature>
<evidence type="ECO:0000313" key="4">
    <source>
        <dbReference type="Proteomes" id="UP001347796"/>
    </source>
</evidence>
<comment type="caution">
    <text evidence="3">The sequence shown here is derived from an EMBL/GenBank/DDBJ whole genome shotgun (WGS) entry which is preliminary data.</text>
</comment>
<feature type="region of interest" description="Disordered" evidence="1">
    <location>
        <begin position="162"/>
        <end position="185"/>
    </location>
</feature>
<evidence type="ECO:0000313" key="3">
    <source>
        <dbReference type="EMBL" id="KAK6186721.1"/>
    </source>
</evidence>
<dbReference type="PANTHER" id="PTHR19963">
    <property type="entry name" value="CCHC-TYPE DOMAIN-CONTAINING PROTEIN"/>
    <property type="match status" value="1"/>
</dbReference>
<dbReference type="EMBL" id="JAZGQO010000010">
    <property type="protein sequence ID" value="KAK6177717.1"/>
    <property type="molecule type" value="Genomic_DNA"/>
</dbReference>
<feature type="compositionally biased region" description="Polar residues" evidence="1">
    <location>
        <begin position="14"/>
        <end position="29"/>
    </location>
</feature>
<dbReference type="AlphaFoldDB" id="A0AAN8JZG9"/>
<evidence type="ECO:0000313" key="2">
    <source>
        <dbReference type="EMBL" id="KAK6177717.1"/>
    </source>
</evidence>
<sequence>MSDSEITFKEQSVPCPQNLNDSIASSGSSMEDPDFTVVNETVDDTLSEADALQSMEKRIEASIFRSQGNLEKRIIKMTENILTNYNRVTENSLSHMTLAIETVSSKVNDLETLRQTCDAPIPALKKQCNDINNSYGRTPTTRLCTQPGSSYSTCPDVPTEGFSYSRESTPNNHTSASTKMRPPSYNGTEELEDYLAQFEVLSELNRWDYKTKSLYLASSLDGSARSLLNELSHEKRRDYDSLVQILNLRFGSTNRSEIFKATLQTRTKQRNESISDLAQSIKKLSRQAYPEAPSSVVSTLARDYFIDALPDTDMRLRLREARVKDIGEAELLAVQLEAFRMADRQRTHRVHAVGQPKDQNLSGQGHEQTKLNDAVQGLRQDMQLLTRHLQRLSTSNVQSERDRIPDYQNNIYQRGDFYSRREWPGRGNQRPIQSQDRRHDIDIKQGNGQTSSSEARPRREQRPIRSQ</sequence>
<reference evidence="3 4" key="1">
    <citation type="submission" date="2024-01" db="EMBL/GenBank/DDBJ databases">
        <title>The genome of the rayed Mediterranean limpet Patella caerulea (Linnaeus, 1758).</title>
        <authorList>
            <person name="Anh-Thu Weber A."/>
            <person name="Halstead-Nussloch G."/>
        </authorList>
    </citation>
    <scope>NUCLEOTIDE SEQUENCE [LARGE SCALE GENOMIC DNA]</scope>
    <source>
        <strain evidence="3">AATW-2023a</strain>
        <tissue evidence="3">Whole specimen</tissue>
    </source>
</reference>
<accession>A0AAN8JZG9</accession>
<dbReference type="PANTHER" id="PTHR19963:SF30">
    <property type="entry name" value="ENDONUCLEASE_EXONUCLEASE_PHOSPHATASE DOMAIN-CONTAINING PROTEIN"/>
    <property type="match status" value="1"/>
</dbReference>
<feature type="region of interest" description="Disordered" evidence="1">
    <location>
        <begin position="418"/>
        <end position="467"/>
    </location>
</feature>
<evidence type="ECO:0000256" key="1">
    <source>
        <dbReference type="SAM" id="MobiDB-lite"/>
    </source>
</evidence>
<feature type="compositionally biased region" description="Polar residues" evidence="1">
    <location>
        <begin position="165"/>
        <end position="178"/>
    </location>
</feature>
<name>A0AAN8JZG9_PATCE</name>
<keyword evidence="4" id="KW-1185">Reference proteome</keyword>
<gene>
    <name evidence="3" type="ORF">SNE40_006001</name>
    <name evidence="2" type="ORF">SNE40_015763</name>
</gene>
<organism evidence="3 4">
    <name type="scientific">Patella caerulea</name>
    <name type="common">Rayed Mediterranean limpet</name>
    <dbReference type="NCBI Taxonomy" id="87958"/>
    <lineage>
        <taxon>Eukaryota</taxon>
        <taxon>Metazoa</taxon>
        <taxon>Spiralia</taxon>
        <taxon>Lophotrochozoa</taxon>
        <taxon>Mollusca</taxon>
        <taxon>Gastropoda</taxon>
        <taxon>Patellogastropoda</taxon>
        <taxon>Patelloidea</taxon>
        <taxon>Patellidae</taxon>
        <taxon>Patella</taxon>
    </lineage>
</organism>
<dbReference type="EMBL" id="JAZGQO010000005">
    <property type="protein sequence ID" value="KAK6186721.1"/>
    <property type="molecule type" value="Genomic_DNA"/>
</dbReference>
<feature type="compositionally biased region" description="Basic and acidic residues" evidence="1">
    <location>
        <begin position="455"/>
        <end position="467"/>
    </location>
</feature>
<dbReference type="Proteomes" id="UP001347796">
    <property type="component" value="Unassembled WGS sequence"/>
</dbReference>
<proteinExistence type="predicted"/>
<protein>
    <submittedName>
        <fullName evidence="3">Uncharacterized protein</fullName>
    </submittedName>
</protein>